<feature type="domain" description="Carboxylesterase type B" evidence="5">
    <location>
        <begin position="45"/>
        <end position="535"/>
    </location>
</feature>
<dbReference type="PANTHER" id="PTHR43918:SF4">
    <property type="entry name" value="CARBOXYLIC ESTER HYDROLASE"/>
    <property type="match status" value="1"/>
</dbReference>
<dbReference type="SUPFAM" id="SSF53474">
    <property type="entry name" value="alpha/beta-Hydrolases"/>
    <property type="match status" value="1"/>
</dbReference>
<keyword evidence="2 3" id="KW-0378">Hydrolase</keyword>
<evidence type="ECO:0000256" key="1">
    <source>
        <dbReference type="ARBA" id="ARBA00005964"/>
    </source>
</evidence>
<dbReference type="InterPro" id="IPR002018">
    <property type="entry name" value="CarbesteraseB"/>
</dbReference>
<accession>A0ABR2XA37</accession>
<evidence type="ECO:0000256" key="2">
    <source>
        <dbReference type="ARBA" id="ARBA00022801"/>
    </source>
</evidence>
<keyword evidence="4" id="KW-0732">Signal</keyword>
<evidence type="ECO:0000313" key="6">
    <source>
        <dbReference type="EMBL" id="KAK9770670.1"/>
    </source>
</evidence>
<dbReference type="InterPro" id="IPR019826">
    <property type="entry name" value="Carboxylesterase_B_AS"/>
</dbReference>
<keyword evidence="7" id="KW-1185">Reference proteome</keyword>
<dbReference type="PANTHER" id="PTHR43918">
    <property type="entry name" value="ACETYLCHOLINESTERASE"/>
    <property type="match status" value="1"/>
</dbReference>
<proteinExistence type="inferred from homology"/>
<organism evidence="6 7">
    <name type="scientific">Seiridium cardinale</name>
    <dbReference type="NCBI Taxonomy" id="138064"/>
    <lineage>
        <taxon>Eukaryota</taxon>
        <taxon>Fungi</taxon>
        <taxon>Dikarya</taxon>
        <taxon>Ascomycota</taxon>
        <taxon>Pezizomycotina</taxon>
        <taxon>Sordariomycetes</taxon>
        <taxon>Xylariomycetidae</taxon>
        <taxon>Amphisphaeriales</taxon>
        <taxon>Sporocadaceae</taxon>
        <taxon>Seiridium</taxon>
    </lineage>
</organism>
<gene>
    <name evidence="6" type="ORF">SCAR479_12655</name>
</gene>
<dbReference type="Pfam" id="PF00135">
    <property type="entry name" value="COesterase"/>
    <property type="match status" value="1"/>
</dbReference>
<evidence type="ECO:0000256" key="4">
    <source>
        <dbReference type="SAM" id="SignalP"/>
    </source>
</evidence>
<dbReference type="GO" id="GO:0016787">
    <property type="term" value="F:hydrolase activity"/>
    <property type="evidence" value="ECO:0007669"/>
    <property type="project" value="UniProtKB-KW"/>
</dbReference>
<feature type="signal peptide" evidence="4">
    <location>
        <begin position="1"/>
        <end position="15"/>
    </location>
</feature>
<name>A0ABR2XA37_9PEZI</name>
<dbReference type="InterPro" id="IPR050654">
    <property type="entry name" value="AChE-related_enzymes"/>
</dbReference>
<dbReference type="PROSITE" id="PS00122">
    <property type="entry name" value="CARBOXYLESTERASE_B_1"/>
    <property type="match status" value="1"/>
</dbReference>
<evidence type="ECO:0000256" key="3">
    <source>
        <dbReference type="RuleBase" id="RU361235"/>
    </source>
</evidence>
<comment type="caution">
    <text evidence="6">The sequence shown here is derived from an EMBL/GenBank/DDBJ whole genome shotgun (WGS) entry which is preliminary data.</text>
</comment>
<dbReference type="Proteomes" id="UP001465668">
    <property type="component" value="Unassembled WGS sequence"/>
</dbReference>
<dbReference type="Gene3D" id="3.40.50.1820">
    <property type="entry name" value="alpha/beta hydrolase"/>
    <property type="match status" value="1"/>
</dbReference>
<comment type="similarity">
    <text evidence="1 3">Belongs to the type-B carboxylesterase/lipase family.</text>
</comment>
<sequence length="591" mass="63372">MKFLSIAALIPSAVATAIASRAATTLPTVCDPVKNVTYLGLERNGIDVFLGIPYGQDTSGVNRFKPPVPFVPSAGDVIDAQHYGPACPQMVAEASFPFSLSDVSDISENCLNLNIARPKAGDGAHVEPLGKGKGLPVMVYIHGGSFWSGQNRELDIAPDGLILQSLENDTPVIHVAMNYRLGVFGFAQSDALYSEGSLNAGLRDQRLAIEWVRGNIAQFGGDPERITIFGQSSGGLAVGMQVMAYGASEPVPFQQAICESQALEPGITGNFTINAMQAVVDAIGCNSSSLQSPETVACLRDLDTGALLNASLATYASDIGHNVGDIWLPVVDGDFLPDSPSQLIAQGRFANVTSMMGWCQDDLTYFTDTSITTSNDTLAFISAYVPDMSPAHMDELLSLYPLTEFTAEAASEDGDLSPEFYRAARIFRDILMTCPPILYGARLASRGNAAYLYDWNQTMLDLPLAVVDGAPGMGVIHTSEFAYIFGNISHYNISGYPFDPTPEDWALEKRGSRSWVTFAATGQPGIEGRDTFQGFETAFDGEQVRVFVVGGGDEGLSAIDGSDAKPALAEQRLRERCGFINSPEIIEELRF</sequence>
<dbReference type="InterPro" id="IPR029058">
    <property type="entry name" value="AB_hydrolase_fold"/>
</dbReference>
<protein>
    <recommendedName>
        <fullName evidence="3">Carboxylic ester hydrolase</fullName>
        <ecNumber evidence="3">3.1.1.-</ecNumber>
    </recommendedName>
</protein>
<feature type="chain" id="PRO_5045674244" description="Carboxylic ester hydrolase" evidence="4">
    <location>
        <begin position="16"/>
        <end position="591"/>
    </location>
</feature>
<dbReference type="EC" id="3.1.1.-" evidence="3"/>
<reference evidence="6 7" key="1">
    <citation type="submission" date="2024-02" db="EMBL/GenBank/DDBJ databases">
        <title>First draft genome assembly of two strains of Seiridium cardinale.</title>
        <authorList>
            <person name="Emiliani G."/>
            <person name="Scali E."/>
        </authorList>
    </citation>
    <scope>NUCLEOTIDE SEQUENCE [LARGE SCALE GENOMIC DNA]</scope>
    <source>
        <strain evidence="6 7">BM-138-000479</strain>
    </source>
</reference>
<evidence type="ECO:0000259" key="5">
    <source>
        <dbReference type="Pfam" id="PF00135"/>
    </source>
</evidence>
<evidence type="ECO:0000313" key="7">
    <source>
        <dbReference type="Proteomes" id="UP001465668"/>
    </source>
</evidence>
<dbReference type="EMBL" id="JARVKM010000088">
    <property type="protein sequence ID" value="KAK9770670.1"/>
    <property type="molecule type" value="Genomic_DNA"/>
</dbReference>